<proteinExistence type="predicted"/>
<accession>A0AAE0YZ59</accession>
<dbReference type="InterPro" id="IPR000832">
    <property type="entry name" value="GPCR_2_secretin-like"/>
</dbReference>
<organism evidence="8 9">
    <name type="scientific">Elysia crispata</name>
    <name type="common">lettuce slug</name>
    <dbReference type="NCBI Taxonomy" id="231223"/>
    <lineage>
        <taxon>Eukaryota</taxon>
        <taxon>Metazoa</taxon>
        <taxon>Spiralia</taxon>
        <taxon>Lophotrochozoa</taxon>
        <taxon>Mollusca</taxon>
        <taxon>Gastropoda</taxon>
        <taxon>Heterobranchia</taxon>
        <taxon>Euthyneura</taxon>
        <taxon>Panpulmonata</taxon>
        <taxon>Sacoglossa</taxon>
        <taxon>Placobranchoidea</taxon>
        <taxon>Plakobranchidae</taxon>
        <taxon>Elysia</taxon>
    </lineage>
</organism>
<dbReference type="CDD" id="cd15039">
    <property type="entry name" value="7tmB3_Methuselah-like"/>
    <property type="match status" value="1"/>
</dbReference>
<protein>
    <recommendedName>
        <fullName evidence="7">G-protein coupled receptors family 2 profile 2 domain-containing protein</fullName>
    </recommendedName>
</protein>
<evidence type="ECO:0000313" key="8">
    <source>
        <dbReference type="EMBL" id="KAK3759949.1"/>
    </source>
</evidence>
<name>A0AAE0YZ59_9GAST</name>
<keyword evidence="3 6" id="KW-1133">Transmembrane helix</keyword>
<dbReference type="InterPro" id="IPR053231">
    <property type="entry name" value="GPCR_LN-TM7"/>
</dbReference>
<feature type="region of interest" description="Disordered" evidence="5">
    <location>
        <begin position="65"/>
        <end position="92"/>
    </location>
</feature>
<feature type="transmembrane region" description="Helical" evidence="6">
    <location>
        <begin position="862"/>
        <end position="883"/>
    </location>
</feature>
<keyword evidence="9" id="KW-1185">Reference proteome</keyword>
<feature type="transmembrane region" description="Helical" evidence="6">
    <location>
        <begin position="834"/>
        <end position="856"/>
    </location>
</feature>
<feature type="transmembrane region" description="Helical" evidence="6">
    <location>
        <begin position="786"/>
        <end position="814"/>
    </location>
</feature>
<evidence type="ECO:0000256" key="1">
    <source>
        <dbReference type="ARBA" id="ARBA00004141"/>
    </source>
</evidence>
<dbReference type="GO" id="GO:0007166">
    <property type="term" value="P:cell surface receptor signaling pathway"/>
    <property type="evidence" value="ECO:0007669"/>
    <property type="project" value="InterPro"/>
</dbReference>
<gene>
    <name evidence="8" type="ORF">RRG08_066614</name>
</gene>
<dbReference type="GO" id="GO:0004930">
    <property type="term" value="F:G protein-coupled receptor activity"/>
    <property type="evidence" value="ECO:0007669"/>
    <property type="project" value="InterPro"/>
</dbReference>
<dbReference type="Gene3D" id="1.20.1070.10">
    <property type="entry name" value="Rhodopsin 7-helix transmembrane proteins"/>
    <property type="match status" value="1"/>
</dbReference>
<feature type="domain" description="G-protein coupled receptors family 2 profile 2" evidence="7">
    <location>
        <begin position="632"/>
        <end position="885"/>
    </location>
</feature>
<dbReference type="PANTHER" id="PTHR45902:SF1">
    <property type="entry name" value="LATROPHILIN RECEPTOR-LIKE PROTEIN A"/>
    <property type="match status" value="1"/>
</dbReference>
<dbReference type="AlphaFoldDB" id="A0AAE0YZ59"/>
<evidence type="ECO:0000256" key="3">
    <source>
        <dbReference type="ARBA" id="ARBA00022989"/>
    </source>
</evidence>
<comment type="caution">
    <text evidence="8">The sequence shown here is derived from an EMBL/GenBank/DDBJ whole genome shotgun (WGS) entry which is preliminary data.</text>
</comment>
<evidence type="ECO:0000256" key="5">
    <source>
        <dbReference type="SAM" id="MobiDB-lite"/>
    </source>
</evidence>
<dbReference type="GO" id="GO:0016020">
    <property type="term" value="C:membrane"/>
    <property type="evidence" value="ECO:0007669"/>
    <property type="project" value="UniProtKB-SubCell"/>
</dbReference>
<reference evidence="8" key="1">
    <citation type="journal article" date="2023" name="G3 (Bethesda)">
        <title>A reference genome for the long-term kleptoplast-retaining sea slug Elysia crispata morphotype clarki.</title>
        <authorList>
            <person name="Eastman K.E."/>
            <person name="Pendleton A.L."/>
            <person name="Shaikh M.A."/>
            <person name="Suttiyut T."/>
            <person name="Ogas R."/>
            <person name="Tomko P."/>
            <person name="Gavelis G."/>
            <person name="Widhalm J.R."/>
            <person name="Wisecaver J.H."/>
        </authorList>
    </citation>
    <scope>NUCLEOTIDE SEQUENCE</scope>
    <source>
        <strain evidence="8">ECLA1</strain>
    </source>
</reference>
<dbReference type="PROSITE" id="PS50261">
    <property type="entry name" value="G_PROTEIN_RECEP_F2_4"/>
    <property type="match status" value="1"/>
</dbReference>
<dbReference type="EMBL" id="JAWDGP010005058">
    <property type="protein sequence ID" value="KAK3759949.1"/>
    <property type="molecule type" value="Genomic_DNA"/>
</dbReference>
<sequence length="923" mass="103859">MWGNLYNLQGYCSRYCVNDTQLQVVDSFSTCLSAKCLECSCEKPQCYLYNLCCPDKPDKDHLETDTISQDQRNKKSTEDASTSNPVFVSLPPEDSQSKVLERDSLHLQTPVCDDDVLFIRSCPSGYQDEEVRRKCEQNPKASESVHFDLEAIAHVTHPETSLSFYNAYCAECNGFKKLSAWDVNIRCSNFQRVYQATDVNSFYHLSMQPNSTCTLSQTAPLDMATGPSCVSEFFRDTAIISSCNVTGQWVTPDEELRILCDSTVGLIHRISYGGFTFSNIFCLMCNFPPIHKYVEYCTQSFIAHNPVYIGHDYSSPFCLLLGASGDNEHILQTNISLLQDVQVKCTSGKLFENDTCFTPIDKIRGLAYRLNVFYTPLFQGVPETTVHAFLNLTGDKYMNLLSIFTITLAIKFDELKQGVILDGSVGSKAGVIYLPGPYSQTDMLEMSRLLLYYDATFVSVLEPSRDEVESTLVSTFFSEHLTYKSSTFNITFQPMLPSGDDVLDSQCFENLWDPHHLSCREYPFKNTANFDYGVADSEYITLTPMLTCPFVEFNASDYDYPLDSSNLTRVGNLTLQLLGHTVELGVNWTDMNLIVEDNRKGILRVCNSLLEEKVKNILVRTAAKVSNFAQFRYYFTLVCISLSMLCLILTLVTYLSFRLLRSPAGINNMFLCFSLLAANAFLLASVHMRPKDPLCTIVGITTHFMWLNMFCWTFVCCFHMFRTFTATSRSTASTDRAKILCIVRKVSFCTIVPLIVVITVIVASYLTAEDDSIGYGSFSCYLDSQLLVVASMIFPLSLLIISNIVFFAITVCKIRSVRKLQGNLDVTPGAPKDIYVYVKLSSLTGCFWTLAVAAKYLDSDALGVTSDFFIGLQGAFIFWSYVCNERVSNLYRKAFGMTVVITSRTGTITRIARDVEKVEARKK</sequence>
<dbReference type="InterPro" id="IPR017981">
    <property type="entry name" value="GPCR_2-like_7TM"/>
</dbReference>
<evidence type="ECO:0000256" key="6">
    <source>
        <dbReference type="SAM" id="Phobius"/>
    </source>
</evidence>
<feature type="transmembrane region" description="Helical" evidence="6">
    <location>
        <begin position="742"/>
        <end position="766"/>
    </location>
</feature>
<evidence type="ECO:0000256" key="4">
    <source>
        <dbReference type="ARBA" id="ARBA00023136"/>
    </source>
</evidence>
<feature type="transmembrane region" description="Helical" evidence="6">
    <location>
        <begin position="669"/>
        <end position="688"/>
    </location>
</feature>
<comment type="subcellular location">
    <subcellularLocation>
        <location evidence="1">Membrane</location>
        <topology evidence="1">Multi-pass membrane protein</topology>
    </subcellularLocation>
</comment>
<dbReference type="Pfam" id="PF00002">
    <property type="entry name" value="7tm_2"/>
    <property type="match status" value="1"/>
</dbReference>
<feature type="transmembrane region" description="Helical" evidence="6">
    <location>
        <begin position="633"/>
        <end position="657"/>
    </location>
</feature>
<evidence type="ECO:0000256" key="2">
    <source>
        <dbReference type="ARBA" id="ARBA00022692"/>
    </source>
</evidence>
<keyword evidence="4 6" id="KW-0472">Membrane</keyword>
<dbReference type="PANTHER" id="PTHR45902">
    <property type="entry name" value="LATROPHILIN RECEPTOR-LIKE PROTEIN A"/>
    <property type="match status" value="1"/>
</dbReference>
<feature type="transmembrane region" description="Helical" evidence="6">
    <location>
        <begin position="700"/>
        <end position="721"/>
    </location>
</feature>
<keyword evidence="2 6" id="KW-0812">Transmembrane</keyword>
<dbReference type="Proteomes" id="UP001283361">
    <property type="component" value="Unassembled WGS sequence"/>
</dbReference>
<evidence type="ECO:0000313" key="9">
    <source>
        <dbReference type="Proteomes" id="UP001283361"/>
    </source>
</evidence>
<evidence type="ECO:0000259" key="7">
    <source>
        <dbReference type="PROSITE" id="PS50261"/>
    </source>
</evidence>